<keyword evidence="2" id="KW-1133">Transmembrane helix</keyword>
<keyword evidence="2" id="KW-0472">Membrane</keyword>
<feature type="compositionally biased region" description="Polar residues" evidence="1">
    <location>
        <begin position="48"/>
        <end position="71"/>
    </location>
</feature>
<keyword evidence="2" id="KW-0812">Transmembrane</keyword>
<evidence type="ECO:0000313" key="4">
    <source>
        <dbReference type="RefSeq" id="XP_060035745.1"/>
    </source>
</evidence>
<evidence type="ECO:0000256" key="1">
    <source>
        <dbReference type="SAM" id="MobiDB-lite"/>
    </source>
</evidence>
<proteinExistence type="predicted"/>
<dbReference type="Proteomes" id="UP001652624">
    <property type="component" value="Chromosome 20"/>
</dbReference>
<dbReference type="RefSeq" id="XP_060035745.1">
    <property type="nucleotide sequence ID" value="XM_060179762.1"/>
</dbReference>
<feature type="region of interest" description="Disordered" evidence="1">
    <location>
        <begin position="19"/>
        <end position="73"/>
    </location>
</feature>
<protein>
    <submittedName>
        <fullName evidence="4">Sortilin-related receptor-like</fullName>
    </submittedName>
</protein>
<gene>
    <name evidence="4" type="primary">LOC132534958</name>
</gene>
<feature type="transmembrane region" description="Helical" evidence="2">
    <location>
        <begin position="76"/>
        <end position="99"/>
    </location>
</feature>
<evidence type="ECO:0000256" key="2">
    <source>
        <dbReference type="SAM" id="Phobius"/>
    </source>
</evidence>
<organism evidence="3 4">
    <name type="scientific">Erinaceus europaeus</name>
    <name type="common">Western European hedgehog</name>
    <dbReference type="NCBI Taxonomy" id="9365"/>
    <lineage>
        <taxon>Eukaryota</taxon>
        <taxon>Metazoa</taxon>
        <taxon>Chordata</taxon>
        <taxon>Craniata</taxon>
        <taxon>Vertebrata</taxon>
        <taxon>Euteleostomi</taxon>
        <taxon>Mammalia</taxon>
        <taxon>Eutheria</taxon>
        <taxon>Laurasiatheria</taxon>
        <taxon>Eulipotyphla</taxon>
        <taxon>Erinaceidae</taxon>
        <taxon>Erinaceinae</taxon>
        <taxon>Erinaceus</taxon>
    </lineage>
</organism>
<dbReference type="GeneID" id="132534958"/>
<reference evidence="4" key="1">
    <citation type="submission" date="2025-08" db="UniProtKB">
        <authorList>
            <consortium name="RefSeq"/>
        </authorList>
    </citation>
    <scope>IDENTIFICATION</scope>
</reference>
<evidence type="ECO:0000313" key="3">
    <source>
        <dbReference type="Proteomes" id="UP001652624"/>
    </source>
</evidence>
<accession>A0ABM3WGP2</accession>
<name>A0ABM3WGP2_ERIEU</name>
<keyword evidence="3" id="KW-1185">Reference proteome</keyword>
<sequence>MGEECERRQELRLLTAPATLPWPGHLCHPDRPHPTPPRLPHRLHEHTGTGQPPASPQDTDTGGGSSASPATRSPDVAAVAVPVLFLVLLSLGAGFAVLYTKHRRLQSSFSAFASSHYSSRLGSAIFSSGDDLGDDDEDAPMITGFSDDVPMVIA</sequence>